<dbReference type="AlphaFoldDB" id="D8MQY7"/>
<dbReference type="Proteomes" id="UP000008793">
    <property type="component" value="Chromosome"/>
</dbReference>
<name>D8MQY7_ERWBE</name>
<keyword evidence="2" id="KW-1185">Reference proteome</keyword>
<reference evidence="1 2" key="1">
    <citation type="journal article" date="2010" name="BMC Genomics">
        <title>Genome comparison of the epiphytic bacteria Erwinia billingiae and E. tasmaniensis with the pear pathogen E. pyrifoliae.</title>
        <authorList>
            <person name="Kube M."/>
            <person name="Migdoll A.M."/>
            <person name="Gehring I."/>
            <person name="Heitmann K."/>
            <person name="Mayer Y."/>
            <person name="Kuhl H."/>
            <person name="Knaust F."/>
            <person name="Geider K."/>
            <person name="Reinhardt R."/>
        </authorList>
    </citation>
    <scope>NUCLEOTIDE SEQUENCE [LARGE SCALE GENOMIC DNA]</scope>
    <source>
        <strain evidence="1 2">Eb661</strain>
    </source>
</reference>
<dbReference type="KEGG" id="ebi:EbC_17130"/>
<dbReference type="HOGENOM" id="CLU_2860853_0_0_6"/>
<dbReference type="EMBL" id="FP236843">
    <property type="protein sequence ID" value="CAX59244.1"/>
    <property type="molecule type" value="Genomic_DNA"/>
</dbReference>
<accession>D8MQY7</accession>
<protein>
    <submittedName>
        <fullName evidence="1">Uncharacterized protein</fullName>
    </submittedName>
</protein>
<gene>
    <name evidence="1" type="ordered locus">EbC_17130</name>
</gene>
<dbReference type="STRING" id="634500.EbC_17130"/>
<evidence type="ECO:0000313" key="1">
    <source>
        <dbReference type="EMBL" id="CAX59244.1"/>
    </source>
</evidence>
<evidence type="ECO:0000313" key="2">
    <source>
        <dbReference type="Proteomes" id="UP000008793"/>
    </source>
</evidence>
<sequence length="64" mass="7622">MRRTKENYRNSEFDALAGDFTYAFRHHQGYWTVSGVKKFLSKWIKITQIVIEGDFFFALPAKCR</sequence>
<organism evidence="2">
    <name type="scientific">Erwinia billingiae (strain Eb661)</name>
    <dbReference type="NCBI Taxonomy" id="634500"/>
    <lineage>
        <taxon>Bacteria</taxon>
        <taxon>Pseudomonadati</taxon>
        <taxon>Pseudomonadota</taxon>
        <taxon>Gammaproteobacteria</taxon>
        <taxon>Enterobacterales</taxon>
        <taxon>Erwiniaceae</taxon>
        <taxon>Erwinia</taxon>
    </lineage>
</organism>
<proteinExistence type="predicted"/>